<comment type="function">
    <text evidence="7">Adds poly(A) tail to the 3' end of many RNAs, which usually targets these RNAs for decay. Plays a significant role in the global control of gene expression, through influencing the rate of transcript degradation, and in the general RNA quality control.</text>
</comment>
<evidence type="ECO:0000256" key="7">
    <source>
        <dbReference type="HAMAP-Rule" id="MF_00957"/>
    </source>
</evidence>
<dbReference type="Gene3D" id="1.10.3090.10">
    <property type="entry name" value="cca-adding enzyme, domain 2"/>
    <property type="match status" value="1"/>
</dbReference>
<evidence type="ECO:0000256" key="3">
    <source>
        <dbReference type="ARBA" id="ARBA00022741"/>
    </source>
</evidence>
<gene>
    <name evidence="7 13" type="primary">pcnB</name>
    <name evidence="13" type="ORF">GURASL_03060</name>
</gene>
<feature type="active site" evidence="7">
    <location>
        <position position="63"/>
    </location>
</feature>
<organism evidence="13 14">
    <name type="scientific">Geotalea uraniireducens</name>
    <dbReference type="NCBI Taxonomy" id="351604"/>
    <lineage>
        <taxon>Bacteria</taxon>
        <taxon>Pseudomonadati</taxon>
        <taxon>Thermodesulfobacteriota</taxon>
        <taxon>Desulfuromonadia</taxon>
        <taxon>Geobacterales</taxon>
        <taxon>Geobacteraceae</taxon>
        <taxon>Geotalea</taxon>
    </lineage>
</organism>
<dbReference type="NCBIfam" id="TIGR01942">
    <property type="entry name" value="pcnB"/>
    <property type="match status" value="1"/>
</dbReference>
<comment type="similarity">
    <text evidence="7 8">Belongs to the tRNA nucleotidyltransferase/poly(A) polymerase family.</text>
</comment>
<dbReference type="Gene3D" id="3.30.460.10">
    <property type="entry name" value="Beta Polymerase, domain 2"/>
    <property type="match status" value="1"/>
</dbReference>
<dbReference type="RefSeq" id="WP_282001366.1">
    <property type="nucleotide sequence ID" value="NZ_AP027151.1"/>
</dbReference>
<dbReference type="EC" id="2.7.7.19" evidence="7"/>
<dbReference type="Proteomes" id="UP001317705">
    <property type="component" value="Chromosome"/>
</dbReference>
<evidence type="ECO:0000256" key="8">
    <source>
        <dbReference type="RuleBase" id="RU003953"/>
    </source>
</evidence>
<feature type="region of interest" description="Disordered" evidence="9">
    <location>
        <begin position="427"/>
        <end position="458"/>
    </location>
</feature>
<evidence type="ECO:0000313" key="13">
    <source>
        <dbReference type="EMBL" id="BDV41383.1"/>
    </source>
</evidence>
<evidence type="ECO:0000259" key="12">
    <source>
        <dbReference type="Pfam" id="PF12627"/>
    </source>
</evidence>
<dbReference type="InterPro" id="IPR032828">
    <property type="entry name" value="PolyA_RNA-bd"/>
</dbReference>
<feature type="active site" evidence="7">
    <location>
        <position position="61"/>
    </location>
</feature>
<keyword evidence="2 7" id="KW-0808">Transferase</keyword>
<evidence type="ECO:0000313" key="14">
    <source>
        <dbReference type="Proteomes" id="UP001317705"/>
    </source>
</evidence>
<name>A0ABN6VMV9_9BACT</name>
<feature type="domain" description="tRNA nucleotidyltransferase/poly(A) polymerase RNA and SrmB- binding" evidence="12">
    <location>
        <begin position="217"/>
        <end position="279"/>
    </location>
</feature>
<evidence type="ECO:0000259" key="11">
    <source>
        <dbReference type="Pfam" id="PF12626"/>
    </source>
</evidence>
<dbReference type="Pfam" id="PF12627">
    <property type="entry name" value="PolyA_pol_RNAbd"/>
    <property type="match status" value="1"/>
</dbReference>
<dbReference type="InterPro" id="IPR043519">
    <property type="entry name" value="NT_sf"/>
</dbReference>
<keyword evidence="5 7" id="KW-0694">RNA-binding</keyword>
<dbReference type="InterPro" id="IPR025866">
    <property type="entry name" value="PolyA_pol_arg_C_dom"/>
</dbReference>
<keyword evidence="4 7" id="KW-0067">ATP-binding</keyword>
<evidence type="ECO:0000256" key="1">
    <source>
        <dbReference type="ARBA" id="ARBA00022664"/>
    </source>
</evidence>
<evidence type="ECO:0000256" key="9">
    <source>
        <dbReference type="SAM" id="MobiDB-lite"/>
    </source>
</evidence>
<evidence type="ECO:0000256" key="5">
    <source>
        <dbReference type="ARBA" id="ARBA00022884"/>
    </source>
</evidence>
<dbReference type="Pfam" id="PF12626">
    <property type="entry name" value="PolyA_pol_arg_C"/>
    <property type="match status" value="1"/>
</dbReference>
<feature type="domain" description="Polymerase A arginine-rich C-terminal" evidence="11">
    <location>
        <begin position="334"/>
        <end position="451"/>
    </location>
</feature>
<dbReference type="PANTHER" id="PTHR43051:SF1">
    <property type="entry name" value="POLYNUCLEOTIDE ADENYLYLTRANSFERASE FAMILY PROTEIN"/>
    <property type="match status" value="1"/>
</dbReference>
<accession>A0ABN6VMV9</accession>
<evidence type="ECO:0000259" key="10">
    <source>
        <dbReference type="Pfam" id="PF01743"/>
    </source>
</evidence>
<dbReference type="CDD" id="cd05398">
    <property type="entry name" value="NT_ClassII-CCAase"/>
    <property type="match status" value="1"/>
</dbReference>
<dbReference type="EMBL" id="AP027151">
    <property type="protein sequence ID" value="BDV41383.1"/>
    <property type="molecule type" value="Genomic_DNA"/>
</dbReference>
<dbReference type="PANTHER" id="PTHR43051">
    <property type="entry name" value="POLYNUCLEOTIDE ADENYLYLTRANSFERASE FAMILY PROTEIN"/>
    <property type="match status" value="1"/>
</dbReference>
<dbReference type="SUPFAM" id="SSF81891">
    <property type="entry name" value="Poly A polymerase C-terminal region-like"/>
    <property type="match status" value="1"/>
</dbReference>
<dbReference type="InterPro" id="IPR052191">
    <property type="entry name" value="tRNA_ntf/polyA_polymerase_I"/>
</dbReference>
<sequence>MYPAMHSDTPLIIPRSDHPISRNLVSPHALKVLYRLKESGHLAYLVGGCVRDLLLGREPKDFDVVTDATPNQVKRIFRNCRLVGRRFRLAHIHFQDEIVEVATFRSSEPEELEAEMPIPMAEGADAGGPRPPRHLRSDDGVILRDNVFGTPEQDARRRDFTVNALAYNIADFSIIDYVGGMADLRQGVIRTIGDPGVRFTEDPVRMLRAVRFAAMLGFAIEPLAGEAIIELAPTITRATPPRLYEEILKLFLLGEGEKTYQLMRQTRLFDHLFPHFTAWLERETDGFPHARVGQGLEWIDRRGGAGDKISPPLLLAIMFGEYLEEKAAGFRQTGRAPQEAINGAVAEFLGELAPTVLVPQRIGIAVRDILASRNRFRKIPGKRPQSFVGRPGFADWLTHLQFLSEIAAEEAKTYAWWHAYAGTAATEVPAPELPGAEEKKSPRRRPRRRRRKNTPPAS</sequence>
<dbReference type="HAMAP" id="MF_00957">
    <property type="entry name" value="PolyA_pol"/>
    <property type="match status" value="1"/>
</dbReference>
<dbReference type="InterPro" id="IPR010206">
    <property type="entry name" value="PolA_pol_I"/>
</dbReference>
<reference evidence="13 14" key="1">
    <citation type="submission" date="2022-12" db="EMBL/GenBank/DDBJ databases">
        <title>Polyphasic characterization of Geotalea uranireducens NIT-SL11 newly isolated from a complex of sewage sludge and microbially reduced graphene oxide.</title>
        <authorList>
            <person name="Xie L."/>
            <person name="Yoshida N."/>
            <person name="Meng L."/>
        </authorList>
    </citation>
    <scope>NUCLEOTIDE SEQUENCE [LARGE SCALE GENOMIC DNA]</scope>
    <source>
        <strain evidence="13 14">NIT-SL11</strain>
    </source>
</reference>
<keyword evidence="6 7" id="KW-0804">Transcription</keyword>
<dbReference type="Pfam" id="PF01743">
    <property type="entry name" value="PolyA_pol"/>
    <property type="match status" value="1"/>
</dbReference>
<keyword evidence="3 7" id="KW-0547">Nucleotide-binding</keyword>
<protein>
    <recommendedName>
        <fullName evidence="7">Poly(A) polymerase I</fullName>
        <shortName evidence="7">PAP I</shortName>
        <ecNumber evidence="7">2.7.7.19</ecNumber>
    </recommendedName>
</protein>
<keyword evidence="1 7" id="KW-0507">mRNA processing</keyword>
<evidence type="ECO:0000256" key="6">
    <source>
        <dbReference type="ARBA" id="ARBA00023163"/>
    </source>
</evidence>
<feature type="compositionally biased region" description="Basic residues" evidence="9">
    <location>
        <begin position="441"/>
        <end position="458"/>
    </location>
</feature>
<comment type="catalytic activity">
    <reaction evidence="7">
        <text>RNA(n) + ATP = RNA(n)-3'-adenine ribonucleotide + diphosphate</text>
        <dbReference type="Rhea" id="RHEA:11332"/>
        <dbReference type="Rhea" id="RHEA-COMP:14527"/>
        <dbReference type="Rhea" id="RHEA-COMP:17347"/>
        <dbReference type="ChEBI" id="CHEBI:30616"/>
        <dbReference type="ChEBI" id="CHEBI:33019"/>
        <dbReference type="ChEBI" id="CHEBI:140395"/>
        <dbReference type="ChEBI" id="CHEBI:173115"/>
        <dbReference type="EC" id="2.7.7.19"/>
    </reaction>
</comment>
<evidence type="ECO:0000256" key="2">
    <source>
        <dbReference type="ARBA" id="ARBA00022679"/>
    </source>
</evidence>
<keyword evidence="14" id="KW-1185">Reference proteome</keyword>
<proteinExistence type="inferred from homology"/>
<dbReference type="InterPro" id="IPR002646">
    <property type="entry name" value="PolA_pol_head_dom"/>
</dbReference>
<dbReference type="SUPFAM" id="SSF81301">
    <property type="entry name" value="Nucleotidyltransferase"/>
    <property type="match status" value="1"/>
</dbReference>
<feature type="active site" evidence="7">
    <location>
        <position position="159"/>
    </location>
</feature>
<evidence type="ECO:0000256" key="4">
    <source>
        <dbReference type="ARBA" id="ARBA00022840"/>
    </source>
</evidence>
<feature type="domain" description="Poly A polymerase head" evidence="10">
    <location>
        <begin position="43"/>
        <end position="190"/>
    </location>
</feature>